<evidence type="ECO:0000313" key="3">
    <source>
        <dbReference type="Proteomes" id="UP000782610"/>
    </source>
</evidence>
<evidence type="ECO:0000256" key="1">
    <source>
        <dbReference type="SAM" id="SignalP"/>
    </source>
</evidence>
<evidence type="ECO:0008006" key="4">
    <source>
        <dbReference type="Google" id="ProtNLM"/>
    </source>
</evidence>
<sequence length="132" mass="14170">MSKLLRTVIALGAAALMGLSPVAAFAETSLGVYQTTDRKMDYELSRCGGGAQLCVKLLAARGTALTKQTRPYVGKFIVNKAKPGGKNKWNGRITIQGYTLDGSLKLRPGRDFVMHGCAYVVICSDFTLIPAK</sequence>
<dbReference type="AlphaFoldDB" id="A0A933KZM8"/>
<feature type="signal peptide" evidence="1">
    <location>
        <begin position="1"/>
        <end position="26"/>
    </location>
</feature>
<gene>
    <name evidence="2" type="ORF">HY834_01430</name>
</gene>
<dbReference type="Proteomes" id="UP000782610">
    <property type="component" value="Unassembled WGS sequence"/>
</dbReference>
<comment type="caution">
    <text evidence="2">The sequence shown here is derived from an EMBL/GenBank/DDBJ whole genome shotgun (WGS) entry which is preliminary data.</text>
</comment>
<dbReference type="EMBL" id="JACRAF010000004">
    <property type="protein sequence ID" value="MBI4920385.1"/>
    <property type="molecule type" value="Genomic_DNA"/>
</dbReference>
<organism evidence="2 3">
    <name type="scientific">Devosia nanyangense</name>
    <dbReference type="NCBI Taxonomy" id="1228055"/>
    <lineage>
        <taxon>Bacteria</taxon>
        <taxon>Pseudomonadati</taxon>
        <taxon>Pseudomonadota</taxon>
        <taxon>Alphaproteobacteria</taxon>
        <taxon>Hyphomicrobiales</taxon>
        <taxon>Devosiaceae</taxon>
        <taxon>Devosia</taxon>
    </lineage>
</organism>
<accession>A0A933KZM8</accession>
<evidence type="ECO:0000313" key="2">
    <source>
        <dbReference type="EMBL" id="MBI4920385.1"/>
    </source>
</evidence>
<keyword evidence="1" id="KW-0732">Signal</keyword>
<proteinExistence type="predicted"/>
<protein>
    <recommendedName>
        <fullName evidence="4">DUF2147 domain-containing protein</fullName>
    </recommendedName>
</protein>
<name>A0A933KZM8_9HYPH</name>
<feature type="chain" id="PRO_5037412242" description="DUF2147 domain-containing protein" evidence="1">
    <location>
        <begin position="27"/>
        <end position="132"/>
    </location>
</feature>
<reference evidence="2" key="1">
    <citation type="submission" date="2020-07" db="EMBL/GenBank/DDBJ databases">
        <title>Huge and variable diversity of episymbiotic CPR bacteria and DPANN archaea in groundwater ecosystems.</title>
        <authorList>
            <person name="He C.Y."/>
            <person name="Keren R."/>
            <person name="Whittaker M."/>
            <person name="Farag I.F."/>
            <person name="Doudna J."/>
            <person name="Cate J.H.D."/>
            <person name="Banfield J.F."/>
        </authorList>
    </citation>
    <scope>NUCLEOTIDE SEQUENCE</scope>
    <source>
        <strain evidence="2">NC_groundwater_1586_Pr3_B-0.1um_66_15</strain>
    </source>
</reference>